<accession>A0AAV7QI79</accession>
<evidence type="ECO:0000313" key="2">
    <source>
        <dbReference type="EMBL" id="KAJ1139434.1"/>
    </source>
</evidence>
<dbReference type="Proteomes" id="UP001066276">
    <property type="component" value="Chromosome 6"/>
</dbReference>
<comment type="caution">
    <text evidence="2">The sequence shown here is derived from an EMBL/GenBank/DDBJ whole genome shotgun (WGS) entry which is preliminary data.</text>
</comment>
<evidence type="ECO:0000313" key="3">
    <source>
        <dbReference type="Proteomes" id="UP001066276"/>
    </source>
</evidence>
<feature type="compositionally biased region" description="Basic and acidic residues" evidence="1">
    <location>
        <begin position="80"/>
        <end position="92"/>
    </location>
</feature>
<keyword evidence="3" id="KW-1185">Reference proteome</keyword>
<dbReference type="AlphaFoldDB" id="A0AAV7QI79"/>
<organism evidence="2 3">
    <name type="scientific">Pleurodeles waltl</name>
    <name type="common">Iberian ribbed newt</name>
    <dbReference type="NCBI Taxonomy" id="8319"/>
    <lineage>
        <taxon>Eukaryota</taxon>
        <taxon>Metazoa</taxon>
        <taxon>Chordata</taxon>
        <taxon>Craniata</taxon>
        <taxon>Vertebrata</taxon>
        <taxon>Euteleostomi</taxon>
        <taxon>Amphibia</taxon>
        <taxon>Batrachia</taxon>
        <taxon>Caudata</taxon>
        <taxon>Salamandroidea</taxon>
        <taxon>Salamandridae</taxon>
        <taxon>Pleurodelinae</taxon>
        <taxon>Pleurodeles</taxon>
    </lineage>
</organism>
<gene>
    <name evidence="2" type="ORF">NDU88_005806</name>
</gene>
<sequence length="100" mass="11250">MYGNGVRIIFVGYSPEMLEYSFMDLEFSAANINSCNFYTLSRAELLKLCKQKGLKADKSATKLDLQVDLKAFEEMQKLQATSEKDEVDHNEEVGAQTEAA</sequence>
<protein>
    <submittedName>
        <fullName evidence="2">Uncharacterized protein</fullName>
    </submittedName>
</protein>
<feature type="region of interest" description="Disordered" evidence="1">
    <location>
        <begin position="80"/>
        <end position="100"/>
    </location>
</feature>
<proteinExistence type="predicted"/>
<dbReference type="EMBL" id="JANPWB010000010">
    <property type="protein sequence ID" value="KAJ1139434.1"/>
    <property type="molecule type" value="Genomic_DNA"/>
</dbReference>
<name>A0AAV7QI79_PLEWA</name>
<evidence type="ECO:0000256" key="1">
    <source>
        <dbReference type="SAM" id="MobiDB-lite"/>
    </source>
</evidence>
<reference evidence="2" key="1">
    <citation type="journal article" date="2022" name="bioRxiv">
        <title>Sequencing and chromosome-scale assembly of the giantPleurodeles waltlgenome.</title>
        <authorList>
            <person name="Brown T."/>
            <person name="Elewa A."/>
            <person name="Iarovenko S."/>
            <person name="Subramanian E."/>
            <person name="Araus A.J."/>
            <person name="Petzold A."/>
            <person name="Susuki M."/>
            <person name="Suzuki K.-i.T."/>
            <person name="Hayashi T."/>
            <person name="Toyoda A."/>
            <person name="Oliveira C."/>
            <person name="Osipova E."/>
            <person name="Leigh N.D."/>
            <person name="Simon A."/>
            <person name="Yun M.H."/>
        </authorList>
    </citation>
    <scope>NUCLEOTIDE SEQUENCE</scope>
    <source>
        <strain evidence="2">20211129_DDA</strain>
        <tissue evidence="2">Liver</tissue>
    </source>
</reference>